<dbReference type="AlphaFoldDB" id="A0A163JV08"/>
<evidence type="ECO:0000313" key="4">
    <source>
        <dbReference type="Proteomes" id="UP000078561"/>
    </source>
</evidence>
<dbReference type="InterPro" id="IPR011993">
    <property type="entry name" value="PH-like_dom_sf"/>
</dbReference>
<dbReference type="Proteomes" id="UP000078561">
    <property type="component" value="Unassembled WGS sequence"/>
</dbReference>
<feature type="compositionally biased region" description="Basic residues" evidence="1">
    <location>
        <begin position="395"/>
        <end position="405"/>
    </location>
</feature>
<sequence>MTYQNSLLSIYPPPPAKSPNKGPDVDFTSQFEEELPATAPVFEGHLYLRTDKKQWQWRLFRFDGTSFTCLSTRKVKLPPNTHVDAPPDDQPFRPSLPSSLQATSLTSPLLATPKTKSRQQSTTSATTPLAKYYQLPKWTVDIANISAVSVLKPNNSSAPKRKLPVVTSSSSHKQARCFCVRTFDGNCYIMKAHKQKDLERWLFVLTKMWKFAQTMKLQLLSQQPQNEQIIRQQHQHQHPQQQHPQLQPFHGNIQPHHHPLLLQSPYHSSFVTASSTSRLQPQDSIPLSHMYQRPRHMSLEQSNIAEQHSLPIVKSKTTPTSFMQQTAKKPPSIYEKQYHHPMLSVEKSECIDAWRQSLCELMSVDPHLQVSTPPPIESIPDDDQISVISDMTSISHRKPTLRRRVSIASSTSKRSSRSVKVKPRDASAPQKLKKKRSNDVKNWIEPRKTDPLGAQAPAVAAPYPVGYFHDGKPAATTSLDNDEGDKVARDPTARIQEPTPIAKYHGSTRAKQIHIIDPHDTLSANLSSSSSSSLMAKSPPLAVDPKSQDEEEISLADLQRSLKRASLHHHTNISSPSLLSTVRYDHHHHPFATLTAPAIPPYHTNNTMAPSSKDVYRHQTRKKSTDQQHEQRRNSWVSSCDQQKVLQHRRSIPLDTLQW</sequence>
<dbReference type="OMA" id="EKSECID"/>
<dbReference type="CDD" id="cd00821">
    <property type="entry name" value="PH"/>
    <property type="match status" value="1"/>
</dbReference>
<feature type="region of interest" description="Disordered" evidence="1">
    <location>
        <begin position="77"/>
        <end position="123"/>
    </location>
</feature>
<evidence type="ECO:0000313" key="3">
    <source>
        <dbReference type="EMBL" id="SAM03535.1"/>
    </source>
</evidence>
<evidence type="ECO:0000256" key="1">
    <source>
        <dbReference type="SAM" id="MobiDB-lite"/>
    </source>
</evidence>
<accession>A0A163JV08</accession>
<feature type="compositionally biased region" description="Low complexity" evidence="1">
    <location>
        <begin position="522"/>
        <end position="541"/>
    </location>
</feature>
<dbReference type="OrthoDB" id="2412252at2759"/>
<organism evidence="3">
    <name type="scientific">Absidia glauca</name>
    <name type="common">Pin mould</name>
    <dbReference type="NCBI Taxonomy" id="4829"/>
    <lineage>
        <taxon>Eukaryota</taxon>
        <taxon>Fungi</taxon>
        <taxon>Fungi incertae sedis</taxon>
        <taxon>Mucoromycota</taxon>
        <taxon>Mucoromycotina</taxon>
        <taxon>Mucoromycetes</taxon>
        <taxon>Mucorales</taxon>
        <taxon>Cunninghamellaceae</taxon>
        <taxon>Absidia</taxon>
    </lineage>
</organism>
<feature type="region of interest" description="Disordered" evidence="1">
    <location>
        <begin position="1"/>
        <end position="27"/>
    </location>
</feature>
<dbReference type="PROSITE" id="PS50003">
    <property type="entry name" value="PH_DOMAIN"/>
    <property type="match status" value="1"/>
</dbReference>
<gene>
    <name evidence="3" type="primary">ABSGL_09376.1 scaffold 11175</name>
</gene>
<feature type="region of interest" description="Disordered" evidence="1">
    <location>
        <begin position="392"/>
        <end position="438"/>
    </location>
</feature>
<feature type="region of interest" description="Disordered" evidence="1">
    <location>
        <begin position="522"/>
        <end position="551"/>
    </location>
</feature>
<name>A0A163JV08_ABSGL</name>
<proteinExistence type="predicted"/>
<dbReference type="SUPFAM" id="SSF50729">
    <property type="entry name" value="PH domain-like"/>
    <property type="match status" value="1"/>
</dbReference>
<dbReference type="InParanoid" id="A0A163JV08"/>
<feature type="compositionally biased region" description="Polar residues" evidence="1">
    <location>
        <begin position="96"/>
        <end position="109"/>
    </location>
</feature>
<dbReference type="InterPro" id="IPR001849">
    <property type="entry name" value="PH_domain"/>
</dbReference>
<feature type="domain" description="PH" evidence="2">
    <location>
        <begin position="39"/>
        <end position="210"/>
    </location>
</feature>
<dbReference type="SMART" id="SM00233">
    <property type="entry name" value="PH"/>
    <property type="match status" value="1"/>
</dbReference>
<keyword evidence="4" id="KW-1185">Reference proteome</keyword>
<dbReference type="EMBL" id="LT554202">
    <property type="protein sequence ID" value="SAM03535.1"/>
    <property type="molecule type" value="Genomic_DNA"/>
</dbReference>
<reference evidence="3" key="1">
    <citation type="submission" date="2016-04" db="EMBL/GenBank/DDBJ databases">
        <authorList>
            <person name="Evans L.H."/>
            <person name="Alamgir A."/>
            <person name="Owens N."/>
            <person name="Weber N.D."/>
            <person name="Virtaneva K."/>
            <person name="Barbian K."/>
            <person name="Babar A."/>
            <person name="Rosenke K."/>
        </authorList>
    </citation>
    <scope>NUCLEOTIDE SEQUENCE [LARGE SCALE GENOMIC DNA]</scope>
    <source>
        <strain evidence="3">CBS 101.48</strain>
    </source>
</reference>
<feature type="compositionally biased region" description="Basic and acidic residues" evidence="1">
    <location>
        <begin position="623"/>
        <end position="633"/>
    </location>
</feature>
<feature type="region of interest" description="Disordered" evidence="1">
    <location>
        <begin position="610"/>
        <end position="637"/>
    </location>
</feature>
<protein>
    <recommendedName>
        <fullName evidence="2">PH domain-containing protein</fullName>
    </recommendedName>
</protein>
<dbReference type="Gene3D" id="2.30.29.30">
    <property type="entry name" value="Pleckstrin-homology domain (PH domain)/Phosphotyrosine-binding domain (PTB)"/>
    <property type="match status" value="1"/>
</dbReference>
<evidence type="ECO:0000259" key="2">
    <source>
        <dbReference type="PROSITE" id="PS50003"/>
    </source>
</evidence>